<dbReference type="Gene3D" id="3.40.47.10">
    <property type="match status" value="1"/>
</dbReference>
<evidence type="ECO:0000259" key="5">
    <source>
        <dbReference type="Pfam" id="PF00108"/>
    </source>
</evidence>
<dbReference type="NCBIfam" id="NF006030">
    <property type="entry name" value="PRK08170.1"/>
    <property type="match status" value="1"/>
</dbReference>
<dbReference type="EMBL" id="UOFI01000193">
    <property type="protein sequence ID" value="VAW70339.1"/>
    <property type="molecule type" value="Genomic_DNA"/>
</dbReference>
<keyword evidence="3 7" id="KW-0012">Acyltransferase</keyword>
<evidence type="ECO:0000256" key="2">
    <source>
        <dbReference type="ARBA" id="ARBA00022679"/>
    </source>
</evidence>
<evidence type="ECO:0000313" key="7">
    <source>
        <dbReference type="EMBL" id="VAW70339.1"/>
    </source>
</evidence>
<feature type="domain" description="Thiolase C-terminal" evidence="6">
    <location>
        <begin position="289"/>
        <end position="426"/>
    </location>
</feature>
<gene>
    <name evidence="7" type="ORF">MNBD_GAMMA09-353</name>
</gene>
<dbReference type="SUPFAM" id="SSF53901">
    <property type="entry name" value="Thiolase-like"/>
    <property type="match status" value="2"/>
</dbReference>
<dbReference type="Pfam" id="PF02803">
    <property type="entry name" value="Thiolase_C"/>
    <property type="match status" value="1"/>
</dbReference>
<dbReference type="GO" id="GO:0003985">
    <property type="term" value="F:acetyl-CoA C-acetyltransferase activity"/>
    <property type="evidence" value="ECO:0007669"/>
    <property type="project" value="UniProtKB-EC"/>
</dbReference>
<dbReference type="InterPro" id="IPR020616">
    <property type="entry name" value="Thiolase_N"/>
</dbReference>
<name>A0A3B0Y838_9ZZZZ</name>
<organism evidence="7">
    <name type="scientific">hydrothermal vent metagenome</name>
    <dbReference type="NCBI Taxonomy" id="652676"/>
    <lineage>
        <taxon>unclassified sequences</taxon>
        <taxon>metagenomes</taxon>
        <taxon>ecological metagenomes</taxon>
    </lineage>
</organism>
<proteinExistence type="inferred from homology"/>
<dbReference type="PROSITE" id="PS00099">
    <property type="entry name" value="THIOLASE_3"/>
    <property type="match status" value="1"/>
</dbReference>
<dbReference type="EC" id="2.3.1.16" evidence="7"/>
<accession>A0A3B0Y838</accession>
<feature type="domain" description="Thiolase N-terminal" evidence="5">
    <location>
        <begin position="7"/>
        <end position="280"/>
    </location>
</feature>
<dbReference type="Pfam" id="PF00108">
    <property type="entry name" value="Thiolase_N"/>
    <property type="match status" value="1"/>
</dbReference>
<protein>
    <submittedName>
        <fullName evidence="7">3-ketoacyl-CoA thiolase @ Acetyl-CoA acetyltransferase</fullName>
        <ecNumber evidence="7">2.3.1.16</ecNumber>
        <ecNumber evidence="7">2.3.1.9</ecNumber>
    </submittedName>
</protein>
<comment type="similarity">
    <text evidence="1">Belongs to the thiolase-like superfamily. Thiolase family.</text>
</comment>
<dbReference type="EC" id="2.3.1.9" evidence="7"/>
<dbReference type="InterPro" id="IPR016039">
    <property type="entry name" value="Thiolase-like"/>
</dbReference>
<dbReference type="InterPro" id="IPR020617">
    <property type="entry name" value="Thiolase_C"/>
</dbReference>
<evidence type="ECO:0000256" key="3">
    <source>
        <dbReference type="ARBA" id="ARBA00023315"/>
    </source>
</evidence>
<dbReference type="PROSITE" id="PS00737">
    <property type="entry name" value="THIOLASE_2"/>
    <property type="match status" value="1"/>
</dbReference>
<dbReference type="InterPro" id="IPR020610">
    <property type="entry name" value="Thiolase_AS"/>
</dbReference>
<dbReference type="AlphaFoldDB" id="A0A3B0Y838"/>
<dbReference type="PANTHER" id="PTHR18919">
    <property type="entry name" value="ACETYL-COA C-ACYLTRANSFERASE"/>
    <property type="match status" value="1"/>
</dbReference>
<keyword evidence="2 7" id="KW-0808">Transferase</keyword>
<dbReference type="PIRSF" id="PIRSF000429">
    <property type="entry name" value="Ac-CoA_Ac_transf"/>
    <property type="match status" value="1"/>
</dbReference>
<dbReference type="PANTHER" id="PTHR18919:SF151">
    <property type="entry name" value="BLR2427 PROTEIN"/>
    <property type="match status" value="1"/>
</dbReference>
<evidence type="ECO:0000256" key="4">
    <source>
        <dbReference type="SAM" id="MobiDB-lite"/>
    </source>
</evidence>
<feature type="region of interest" description="Disordered" evidence="4">
    <location>
        <begin position="427"/>
        <end position="453"/>
    </location>
</feature>
<dbReference type="NCBIfam" id="TIGR01930">
    <property type="entry name" value="AcCoA-C-Actrans"/>
    <property type="match status" value="1"/>
</dbReference>
<sequence length="453" mass="48820">MSKKRTVYIVDGKRTPFLKAKGKPGPFLASDLAVAAARPLLLQNEINLSELDEVIVGCVMPTADEANIARIIALRLDIPQSVPAWTVQRNCASGMQALDCAYQNILHGKADLILAGGTEAMSRAPVLYNDLMVNWLSLIMSARTFGKKAAAITKLRPAYFKPIIALIRGLSDPIVGLSMGQTTEEIAYRFGITREQMDAYAMASHQRLAAATDNGHLHEIEPVYDNAGAYFDYDDGIRRDSSMPGLAKLKPYFDRKYGLVTPANSAQITDGAAMLLLASEKAVEKHKLPVLAKITDSEWAGLNPSQMGLGPAHAMAPIMQRNKLKVDDINFWEINEAFAGQVLGCIEAWKQQDYCKNELGLKTALGEIPHEKLNVDGGGVSLGHPVGASGARIVLHLANTLKRNKAQRGIASLCIGGGQGGAMMIESAEQAESTKAADKPAKKTTATKKKGDE</sequence>
<evidence type="ECO:0000259" key="6">
    <source>
        <dbReference type="Pfam" id="PF02803"/>
    </source>
</evidence>
<evidence type="ECO:0000256" key="1">
    <source>
        <dbReference type="ARBA" id="ARBA00010982"/>
    </source>
</evidence>
<dbReference type="InterPro" id="IPR002155">
    <property type="entry name" value="Thiolase"/>
</dbReference>
<dbReference type="InterPro" id="IPR020613">
    <property type="entry name" value="Thiolase_CS"/>
</dbReference>
<dbReference type="CDD" id="cd00751">
    <property type="entry name" value="thiolase"/>
    <property type="match status" value="1"/>
</dbReference>
<reference evidence="7" key="1">
    <citation type="submission" date="2018-06" db="EMBL/GenBank/DDBJ databases">
        <authorList>
            <person name="Zhirakovskaya E."/>
        </authorList>
    </citation>
    <scope>NUCLEOTIDE SEQUENCE</scope>
</reference>